<sequence length="198" mass="20955">MSTVHSPLPSPASTIESLTRELEHSLDIRSAIGGRFVVKPQDEDHSKAEGPVDESNGRLSLVSGGSGGRLSAEASGISSESPGGVSPSSVSTRSPRGSGERLKHVFGLDVEGISSKDTSLPSSSGPQLNMFVRTRTDSGKQLTDLEILEQVTVLNLDTGERVPLSVAEDKLPQCINPLSLHIMRLTSEYVRSGITSFC</sequence>
<gene>
    <name evidence="2" type="ORF">J437_LFUL011184</name>
</gene>
<dbReference type="Proteomes" id="UP000792457">
    <property type="component" value="Unassembled WGS sequence"/>
</dbReference>
<reference evidence="2" key="2">
    <citation type="submission" date="2017-10" db="EMBL/GenBank/DDBJ databases">
        <title>Ladona fulva Genome sequencing and assembly.</title>
        <authorList>
            <person name="Murali S."/>
            <person name="Richards S."/>
            <person name="Bandaranaike D."/>
            <person name="Bellair M."/>
            <person name="Blankenburg K."/>
            <person name="Chao H."/>
            <person name="Dinh H."/>
            <person name="Doddapaneni H."/>
            <person name="Dugan-Rocha S."/>
            <person name="Elkadiri S."/>
            <person name="Gnanaolivu R."/>
            <person name="Hernandez B."/>
            <person name="Skinner E."/>
            <person name="Javaid M."/>
            <person name="Lee S."/>
            <person name="Li M."/>
            <person name="Ming W."/>
            <person name="Munidasa M."/>
            <person name="Muniz J."/>
            <person name="Nguyen L."/>
            <person name="Hughes D."/>
            <person name="Osuji N."/>
            <person name="Pu L.-L."/>
            <person name="Puazo M."/>
            <person name="Qu C."/>
            <person name="Quiroz J."/>
            <person name="Raj R."/>
            <person name="Weissenberger G."/>
            <person name="Xin Y."/>
            <person name="Zou X."/>
            <person name="Han Y."/>
            <person name="Worley K."/>
            <person name="Muzny D."/>
            <person name="Gibbs R."/>
        </authorList>
    </citation>
    <scope>NUCLEOTIDE SEQUENCE</scope>
    <source>
        <strain evidence="2">Sampled in the wild</strain>
    </source>
</reference>
<evidence type="ECO:0000313" key="3">
    <source>
        <dbReference type="Proteomes" id="UP000792457"/>
    </source>
</evidence>
<name>A0A8K0KKT7_LADFU</name>
<proteinExistence type="predicted"/>
<protein>
    <submittedName>
        <fullName evidence="2">Uncharacterized protein</fullName>
    </submittedName>
</protein>
<feature type="compositionally biased region" description="Low complexity" evidence="1">
    <location>
        <begin position="57"/>
        <end position="97"/>
    </location>
</feature>
<keyword evidence="3" id="KW-1185">Reference proteome</keyword>
<comment type="caution">
    <text evidence="2">The sequence shown here is derived from an EMBL/GenBank/DDBJ whole genome shotgun (WGS) entry which is preliminary data.</text>
</comment>
<evidence type="ECO:0000256" key="1">
    <source>
        <dbReference type="SAM" id="MobiDB-lite"/>
    </source>
</evidence>
<feature type="region of interest" description="Disordered" evidence="1">
    <location>
        <begin position="34"/>
        <end position="103"/>
    </location>
</feature>
<organism evidence="2 3">
    <name type="scientific">Ladona fulva</name>
    <name type="common">Scarce chaser dragonfly</name>
    <name type="synonym">Libellula fulva</name>
    <dbReference type="NCBI Taxonomy" id="123851"/>
    <lineage>
        <taxon>Eukaryota</taxon>
        <taxon>Metazoa</taxon>
        <taxon>Ecdysozoa</taxon>
        <taxon>Arthropoda</taxon>
        <taxon>Hexapoda</taxon>
        <taxon>Insecta</taxon>
        <taxon>Pterygota</taxon>
        <taxon>Palaeoptera</taxon>
        <taxon>Odonata</taxon>
        <taxon>Epiprocta</taxon>
        <taxon>Anisoptera</taxon>
        <taxon>Libelluloidea</taxon>
        <taxon>Libellulidae</taxon>
        <taxon>Ladona</taxon>
    </lineage>
</organism>
<dbReference type="AlphaFoldDB" id="A0A8K0KKT7"/>
<reference evidence="2" key="1">
    <citation type="submission" date="2013-04" db="EMBL/GenBank/DDBJ databases">
        <authorList>
            <person name="Qu J."/>
            <person name="Murali S.C."/>
            <person name="Bandaranaike D."/>
            <person name="Bellair M."/>
            <person name="Blankenburg K."/>
            <person name="Chao H."/>
            <person name="Dinh H."/>
            <person name="Doddapaneni H."/>
            <person name="Downs B."/>
            <person name="Dugan-Rocha S."/>
            <person name="Elkadiri S."/>
            <person name="Gnanaolivu R.D."/>
            <person name="Hernandez B."/>
            <person name="Javaid M."/>
            <person name="Jayaseelan J.C."/>
            <person name="Lee S."/>
            <person name="Li M."/>
            <person name="Ming W."/>
            <person name="Munidasa M."/>
            <person name="Muniz J."/>
            <person name="Nguyen L."/>
            <person name="Ongeri F."/>
            <person name="Osuji N."/>
            <person name="Pu L.-L."/>
            <person name="Puazo M."/>
            <person name="Qu C."/>
            <person name="Quiroz J."/>
            <person name="Raj R."/>
            <person name="Weissenberger G."/>
            <person name="Xin Y."/>
            <person name="Zou X."/>
            <person name="Han Y."/>
            <person name="Richards S."/>
            <person name="Worley K."/>
            <person name="Muzny D."/>
            <person name="Gibbs R."/>
        </authorList>
    </citation>
    <scope>NUCLEOTIDE SEQUENCE</scope>
    <source>
        <strain evidence="2">Sampled in the wild</strain>
    </source>
</reference>
<evidence type="ECO:0000313" key="2">
    <source>
        <dbReference type="EMBL" id="KAG8237136.1"/>
    </source>
</evidence>
<dbReference type="OrthoDB" id="1932312at2759"/>
<feature type="compositionally biased region" description="Basic and acidic residues" evidence="1">
    <location>
        <begin position="40"/>
        <end position="50"/>
    </location>
</feature>
<dbReference type="EMBL" id="KZ309128">
    <property type="protein sequence ID" value="KAG8237136.1"/>
    <property type="molecule type" value="Genomic_DNA"/>
</dbReference>
<accession>A0A8K0KKT7</accession>